<evidence type="ECO:0000259" key="4">
    <source>
        <dbReference type="Pfam" id="PF10342"/>
    </source>
</evidence>
<gene>
    <name evidence="5" type="ORF">EJ08DRAFT_690636</name>
</gene>
<dbReference type="PANTHER" id="PTHR40633">
    <property type="entry name" value="MATRIX PROTEIN, PUTATIVE (AFU_ORTHOLOGUE AFUA_8G05410)-RELATED"/>
    <property type="match status" value="1"/>
</dbReference>
<keyword evidence="1 3" id="KW-0732">Signal</keyword>
<evidence type="ECO:0000256" key="1">
    <source>
        <dbReference type="ARBA" id="ARBA00022729"/>
    </source>
</evidence>
<organism evidence="5 6">
    <name type="scientific">Tothia fuscella</name>
    <dbReference type="NCBI Taxonomy" id="1048955"/>
    <lineage>
        <taxon>Eukaryota</taxon>
        <taxon>Fungi</taxon>
        <taxon>Dikarya</taxon>
        <taxon>Ascomycota</taxon>
        <taxon>Pezizomycotina</taxon>
        <taxon>Dothideomycetes</taxon>
        <taxon>Pleosporomycetidae</taxon>
        <taxon>Venturiales</taxon>
        <taxon>Cylindrosympodiaceae</taxon>
        <taxon>Tothia</taxon>
    </lineage>
</organism>
<dbReference type="InterPro" id="IPR052982">
    <property type="entry name" value="SRP1/TIP1-like"/>
</dbReference>
<keyword evidence="6" id="KW-1185">Reference proteome</keyword>
<protein>
    <recommendedName>
        <fullName evidence="4">Yeast cell wall synthesis Kre9/Knh1-like N-terminal domain-containing protein</fullName>
    </recommendedName>
</protein>
<dbReference type="AlphaFoldDB" id="A0A9P4TT67"/>
<evidence type="ECO:0000256" key="2">
    <source>
        <dbReference type="SAM" id="MobiDB-lite"/>
    </source>
</evidence>
<sequence>MFAKYFSVVAASAAVAFAYTTPTTMCTNACNPIAHPGLNEPVPAGTTYTVSWNPTTAGTVTILLLRGPAENLVVLSPIAEKIPNTGSFLWNVSPQLEADVSRYGIQLIDDATGTYQYSTQFGISGGAAGGASVSPSAPVAPSAPVNPSTSVSAHVYPSASASLPGAQIAIANTTTAAPSVYSSGSAYTNTSVIQPSSSMTVPTTLETTAAATSTVESASSTATSSKPATASTGAADNVKMSIAGAVFALFVAVAAL</sequence>
<dbReference type="Proteomes" id="UP000800235">
    <property type="component" value="Unassembled WGS sequence"/>
</dbReference>
<feature type="signal peptide" evidence="3">
    <location>
        <begin position="1"/>
        <end position="18"/>
    </location>
</feature>
<feature type="region of interest" description="Disordered" evidence="2">
    <location>
        <begin position="214"/>
        <end position="233"/>
    </location>
</feature>
<dbReference type="Pfam" id="PF10342">
    <property type="entry name" value="Kre9_KNH"/>
    <property type="match status" value="1"/>
</dbReference>
<reference evidence="5" key="1">
    <citation type="journal article" date="2020" name="Stud. Mycol.">
        <title>101 Dothideomycetes genomes: a test case for predicting lifestyles and emergence of pathogens.</title>
        <authorList>
            <person name="Haridas S."/>
            <person name="Albert R."/>
            <person name="Binder M."/>
            <person name="Bloem J."/>
            <person name="Labutti K."/>
            <person name="Salamov A."/>
            <person name="Andreopoulos B."/>
            <person name="Baker S."/>
            <person name="Barry K."/>
            <person name="Bills G."/>
            <person name="Bluhm B."/>
            <person name="Cannon C."/>
            <person name="Castanera R."/>
            <person name="Culley D."/>
            <person name="Daum C."/>
            <person name="Ezra D."/>
            <person name="Gonzalez J."/>
            <person name="Henrissat B."/>
            <person name="Kuo A."/>
            <person name="Liang C."/>
            <person name="Lipzen A."/>
            <person name="Lutzoni F."/>
            <person name="Magnuson J."/>
            <person name="Mondo S."/>
            <person name="Nolan M."/>
            <person name="Ohm R."/>
            <person name="Pangilinan J."/>
            <person name="Park H.-J."/>
            <person name="Ramirez L."/>
            <person name="Alfaro M."/>
            <person name="Sun H."/>
            <person name="Tritt A."/>
            <person name="Yoshinaga Y."/>
            <person name="Zwiers L.-H."/>
            <person name="Turgeon B."/>
            <person name="Goodwin S."/>
            <person name="Spatafora J."/>
            <person name="Crous P."/>
            <person name="Grigoriev I."/>
        </authorList>
    </citation>
    <scope>NUCLEOTIDE SEQUENCE</scope>
    <source>
        <strain evidence="5">CBS 130266</strain>
    </source>
</reference>
<feature type="domain" description="Yeast cell wall synthesis Kre9/Knh1-like N-terminal" evidence="4">
    <location>
        <begin position="36"/>
        <end position="123"/>
    </location>
</feature>
<dbReference type="OrthoDB" id="4094614at2759"/>
<dbReference type="InterPro" id="IPR018466">
    <property type="entry name" value="Kre9/Knh1-like_N"/>
</dbReference>
<name>A0A9P4TT67_9PEZI</name>
<evidence type="ECO:0000313" key="6">
    <source>
        <dbReference type="Proteomes" id="UP000800235"/>
    </source>
</evidence>
<dbReference type="PANTHER" id="PTHR40633:SF1">
    <property type="entry name" value="GPI ANCHORED SERINE-THREONINE RICH PROTEIN (AFU_ORTHOLOGUE AFUA_1G03630)"/>
    <property type="match status" value="1"/>
</dbReference>
<proteinExistence type="predicted"/>
<evidence type="ECO:0000256" key="3">
    <source>
        <dbReference type="SAM" id="SignalP"/>
    </source>
</evidence>
<evidence type="ECO:0000313" key="5">
    <source>
        <dbReference type="EMBL" id="KAF2418665.1"/>
    </source>
</evidence>
<accession>A0A9P4TT67</accession>
<dbReference type="EMBL" id="MU007126">
    <property type="protein sequence ID" value="KAF2418665.1"/>
    <property type="molecule type" value="Genomic_DNA"/>
</dbReference>
<feature type="chain" id="PRO_5040461730" description="Yeast cell wall synthesis Kre9/Knh1-like N-terminal domain-containing protein" evidence="3">
    <location>
        <begin position="19"/>
        <end position="256"/>
    </location>
</feature>
<comment type="caution">
    <text evidence="5">The sequence shown here is derived from an EMBL/GenBank/DDBJ whole genome shotgun (WGS) entry which is preliminary data.</text>
</comment>